<proteinExistence type="predicted"/>
<dbReference type="Proteomes" id="UP001054945">
    <property type="component" value="Unassembled WGS sequence"/>
</dbReference>
<name>A0AAV4NH99_CAEEX</name>
<accession>A0AAV4NH99</accession>
<keyword evidence="2" id="KW-1185">Reference proteome</keyword>
<sequence length="97" mass="10651">MITESARARRSTAAFYPEHVRRGMSCDNSDGVVRCSLTGRGTEAVRRHRAASADVLRGLSVASLVTFSFVQLSCSRLQPACELRPADRILICRSQPN</sequence>
<gene>
    <name evidence="1" type="ORF">CEXT_729371</name>
</gene>
<evidence type="ECO:0000313" key="1">
    <source>
        <dbReference type="EMBL" id="GIX83096.1"/>
    </source>
</evidence>
<dbReference type="AlphaFoldDB" id="A0AAV4NH99"/>
<comment type="caution">
    <text evidence="1">The sequence shown here is derived from an EMBL/GenBank/DDBJ whole genome shotgun (WGS) entry which is preliminary data.</text>
</comment>
<protein>
    <submittedName>
        <fullName evidence="1">Uncharacterized protein</fullName>
    </submittedName>
</protein>
<organism evidence="1 2">
    <name type="scientific">Caerostris extrusa</name>
    <name type="common">Bark spider</name>
    <name type="synonym">Caerostris bankana</name>
    <dbReference type="NCBI Taxonomy" id="172846"/>
    <lineage>
        <taxon>Eukaryota</taxon>
        <taxon>Metazoa</taxon>
        <taxon>Ecdysozoa</taxon>
        <taxon>Arthropoda</taxon>
        <taxon>Chelicerata</taxon>
        <taxon>Arachnida</taxon>
        <taxon>Araneae</taxon>
        <taxon>Araneomorphae</taxon>
        <taxon>Entelegynae</taxon>
        <taxon>Araneoidea</taxon>
        <taxon>Araneidae</taxon>
        <taxon>Caerostris</taxon>
    </lineage>
</organism>
<evidence type="ECO:0000313" key="2">
    <source>
        <dbReference type="Proteomes" id="UP001054945"/>
    </source>
</evidence>
<dbReference type="EMBL" id="BPLR01003292">
    <property type="protein sequence ID" value="GIX83096.1"/>
    <property type="molecule type" value="Genomic_DNA"/>
</dbReference>
<reference evidence="1 2" key="1">
    <citation type="submission" date="2021-06" db="EMBL/GenBank/DDBJ databases">
        <title>Caerostris extrusa draft genome.</title>
        <authorList>
            <person name="Kono N."/>
            <person name="Arakawa K."/>
        </authorList>
    </citation>
    <scope>NUCLEOTIDE SEQUENCE [LARGE SCALE GENOMIC DNA]</scope>
</reference>